<evidence type="ECO:0000313" key="3">
    <source>
        <dbReference type="Proteomes" id="UP000625711"/>
    </source>
</evidence>
<dbReference type="EMBL" id="JAACXV010014249">
    <property type="protein sequence ID" value="KAF7269195.1"/>
    <property type="molecule type" value="Genomic_DNA"/>
</dbReference>
<name>A0A834HVE3_RHYFE</name>
<gene>
    <name evidence="2" type="ORF">GWI33_017768</name>
</gene>
<accession>A0A834HVE3</accession>
<evidence type="ECO:0000313" key="2">
    <source>
        <dbReference type="EMBL" id="KAF7269195.1"/>
    </source>
</evidence>
<protein>
    <submittedName>
        <fullName evidence="2">Uncharacterized protein</fullName>
    </submittedName>
</protein>
<feature type="region of interest" description="Disordered" evidence="1">
    <location>
        <begin position="37"/>
        <end position="59"/>
    </location>
</feature>
<comment type="caution">
    <text evidence="2">The sequence shown here is derived from an EMBL/GenBank/DDBJ whole genome shotgun (WGS) entry which is preliminary data.</text>
</comment>
<proteinExistence type="predicted"/>
<evidence type="ECO:0000256" key="1">
    <source>
        <dbReference type="SAM" id="MobiDB-lite"/>
    </source>
</evidence>
<sequence>MVEISINCLSNHSIKNDRFGHVTRCCRWKIKAPADYAPVPRIPSRHSSPPSPPLPSRDIERNCRGNREFSLAVPFSHLAHFVVIVSRRRARKRGQNRIVDFDMHRVRR</sequence>
<reference evidence="2" key="1">
    <citation type="submission" date="2020-08" db="EMBL/GenBank/DDBJ databases">
        <title>Genome sequencing and assembly of the red palm weevil Rhynchophorus ferrugineus.</title>
        <authorList>
            <person name="Dias G.B."/>
            <person name="Bergman C.M."/>
            <person name="Manee M."/>
        </authorList>
    </citation>
    <scope>NUCLEOTIDE SEQUENCE</scope>
    <source>
        <strain evidence="2">AA-2017</strain>
        <tissue evidence="2">Whole larva</tissue>
    </source>
</reference>
<dbReference type="AlphaFoldDB" id="A0A834HVE3"/>
<organism evidence="2 3">
    <name type="scientific">Rhynchophorus ferrugineus</name>
    <name type="common">Red palm weevil</name>
    <name type="synonym">Curculio ferrugineus</name>
    <dbReference type="NCBI Taxonomy" id="354439"/>
    <lineage>
        <taxon>Eukaryota</taxon>
        <taxon>Metazoa</taxon>
        <taxon>Ecdysozoa</taxon>
        <taxon>Arthropoda</taxon>
        <taxon>Hexapoda</taxon>
        <taxon>Insecta</taxon>
        <taxon>Pterygota</taxon>
        <taxon>Neoptera</taxon>
        <taxon>Endopterygota</taxon>
        <taxon>Coleoptera</taxon>
        <taxon>Polyphaga</taxon>
        <taxon>Cucujiformia</taxon>
        <taxon>Curculionidae</taxon>
        <taxon>Dryophthorinae</taxon>
        <taxon>Rhynchophorus</taxon>
    </lineage>
</organism>
<keyword evidence="3" id="KW-1185">Reference proteome</keyword>
<dbReference type="Proteomes" id="UP000625711">
    <property type="component" value="Unassembled WGS sequence"/>
</dbReference>